<gene>
    <name evidence="4" type="ORF">FHS48_002101</name>
</gene>
<keyword evidence="3" id="KW-0472">Membrane</keyword>
<sequence length="455" mass="45972">MSAATYPLSSFGRAGGSYLAPDLTVRGRIETSGSVEMDCEFHGDVLARQAYVGPNGRVRARISAEEATVSGEMTGIVTARHAFFRDGCHFRGEVEYESLGTEPNAGVDARLVPVLTGSSSIAIPSVRDIPVQPAALPSASAPVSASAPPRINLSMLAFLGGMIVAGVITGILVVNPTTRSWKDQLLEQVLQPRPDAIPPAPMAAAPAETPVASEEPRITPPPPPAIPPSLSKMLPTPVAQDPVPAPVEMLETRSATAVAPAMSAPAAPVIPDLSPTPPLPRHEPVDPPLAAPAVIAAPAEVTPAPVAVVQPAPAPIPAPALESAAPLPVAATPAPAITPEPSTAPSPAMGTVPATGSAAPPLPGQALSAPPAKAATPAEPEKPLAAADATKDAKASTALPATPAPAQSPVPAASKKPKSPVLPAGARGALQEVCSWELKCDSDNQCVSVRSCKMQ</sequence>
<feature type="compositionally biased region" description="Low complexity" evidence="2">
    <location>
        <begin position="202"/>
        <end position="213"/>
    </location>
</feature>
<feature type="compositionally biased region" description="Low complexity" evidence="2">
    <location>
        <begin position="366"/>
        <end position="388"/>
    </location>
</feature>
<feature type="region of interest" description="Disordered" evidence="2">
    <location>
        <begin position="201"/>
        <end position="227"/>
    </location>
</feature>
<feature type="compositionally biased region" description="Low complexity" evidence="2">
    <location>
        <begin position="409"/>
        <end position="423"/>
    </location>
</feature>
<keyword evidence="3" id="KW-1133">Transmembrane helix</keyword>
<proteinExistence type="inferred from homology"/>
<dbReference type="AlphaFoldDB" id="A0A7X0DM62"/>
<feature type="compositionally biased region" description="Pro residues" evidence="2">
    <location>
        <begin position="218"/>
        <end position="227"/>
    </location>
</feature>
<dbReference type="PANTHER" id="PTHR35024">
    <property type="entry name" value="HYPOTHETICAL CYTOSOLIC PROTEIN"/>
    <property type="match status" value="1"/>
</dbReference>
<evidence type="ECO:0000256" key="2">
    <source>
        <dbReference type="SAM" id="MobiDB-lite"/>
    </source>
</evidence>
<reference evidence="4 5" key="1">
    <citation type="submission" date="2020-08" db="EMBL/GenBank/DDBJ databases">
        <title>Genomic Encyclopedia of Type Strains, Phase IV (KMG-IV): sequencing the most valuable type-strain genomes for metagenomic binning, comparative biology and taxonomic classification.</title>
        <authorList>
            <person name="Goeker M."/>
        </authorList>
    </citation>
    <scope>NUCLEOTIDE SEQUENCE [LARGE SCALE GENOMIC DNA]</scope>
    <source>
        <strain evidence="4 5">DSM 11590</strain>
    </source>
</reference>
<name>A0A7X0DM62_NOVIT</name>
<evidence type="ECO:0000256" key="1">
    <source>
        <dbReference type="ARBA" id="ARBA00044755"/>
    </source>
</evidence>
<feature type="region of interest" description="Disordered" evidence="2">
    <location>
        <begin position="331"/>
        <end position="423"/>
    </location>
</feature>
<feature type="transmembrane region" description="Helical" evidence="3">
    <location>
        <begin position="153"/>
        <end position="174"/>
    </location>
</feature>
<dbReference type="InterPro" id="IPR007607">
    <property type="entry name" value="BacA/B"/>
</dbReference>
<evidence type="ECO:0000313" key="5">
    <source>
        <dbReference type="Proteomes" id="UP000544872"/>
    </source>
</evidence>
<accession>A0A7X0DM62</accession>
<keyword evidence="5" id="KW-1185">Reference proteome</keyword>
<dbReference type="RefSeq" id="WP_184263506.1">
    <property type="nucleotide sequence ID" value="NZ_JACIIX010000007.1"/>
</dbReference>
<evidence type="ECO:0000256" key="3">
    <source>
        <dbReference type="SAM" id="Phobius"/>
    </source>
</evidence>
<dbReference type="PANTHER" id="PTHR35024:SF4">
    <property type="entry name" value="POLYMER-FORMING CYTOSKELETAL PROTEIN"/>
    <property type="match status" value="1"/>
</dbReference>
<comment type="caution">
    <text evidence="4">The sequence shown here is derived from an EMBL/GenBank/DDBJ whole genome shotgun (WGS) entry which is preliminary data.</text>
</comment>
<comment type="similarity">
    <text evidence="1">Belongs to the bactofilin family.</text>
</comment>
<dbReference type="Pfam" id="PF04519">
    <property type="entry name" value="Bactofilin"/>
    <property type="match status" value="1"/>
</dbReference>
<dbReference type="EMBL" id="JACIIX010000007">
    <property type="protein sequence ID" value="MBB6210676.1"/>
    <property type="molecule type" value="Genomic_DNA"/>
</dbReference>
<protein>
    <submittedName>
        <fullName evidence="4">Cytoskeletal protein CcmA (Bactofilin family)</fullName>
    </submittedName>
</protein>
<keyword evidence="3" id="KW-0812">Transmembrane</keyword>
<evidence type="ECO:0000313" key="4">
    <source>
        <dbReference type="EMBL" id="MBB6210676.1"/>
    </source>
</evidence>
<dbReference type="Proteomes" id="UP000544872">
    <property type="component" value="Unassembled WGS sequence"/>
</dbReference>
<organism evidence="4 5">
    <name type="scientific">Novispirillum itersonii</name>
    <name type="common">Aquaspirillum itersonii</name>
    <dbReference type="NCBI Taxonomy" id="189"/>
    <lineage>
        <taxon>Bacteria</taxon>
        <taxon>Pseudomonadati</taxon>
        <taxon>Pseudomonadota</taxon>
        <taxon>Alphaproteobacteria</taxon>
        <taxon>Rhodospirillales</taxon>
        <taxon>Novispirillaceae</taxon>
        <taxon>Novispirillum</taxon>
    </lineage>
</organism>